<dbReference type="SUPFAM" id="SSF48452">
    <property type="entry name" value="TPR-like"/>
    <property type="match status" value="1"/>
</dbReference>
<keyword evidence="3" id="KW-1185">Reference proteome</keyword>
<organism evidence="2 3">
    <name type="scientific">Streptomyces hazeniae</name>
    <dbReference type="NCBI Taxonomy" id="3075538"/>
    <lineage>
        <taxon>Bacteria</taxon>
        <taxon>Bacillati</taxon>
        <taxon>Actinomycetota</taxon>
        <taxon>Actinomycetes</taxon>
        <taxon>Kitasatosporales</taxon>
        <taxon>Streptomycetaceae</taxon>
        <taxon>Streptomyces</taxon>
    </lineage>
</organism>
<dbReference type="Gene3D" id="1.25.40.10">
    <property type="entry name" value="Tetratricopeptide repeat domain"/>
    <property type="match status" value="1"/>
</dbReference>
<evidence type="ECO:0000259" key="1">
    <source>
        <dbReference type="PROSITE" id="PS50943"/>
    </source>
</evidence>
<dbReference type="Pfam" id="PF13560">
    <property type="entry name" value="HTH_31"/>
    <property type="match status" value="1"/>
</dbReference>
<dbReference type="Proteomes" id="UP001183414">
    <property type="component" value="Unassembled WGS sequence"/>
</dbReference>
<feature type="domain" description="HTH cro/C1-type" evidence="1">
    <location>
        <begin position="9"/>
        <end position="60"/>
    </location>
</feature>
<sequence length="392" mass="42052">MSQTFGDRLRELRGSRSLRDVAALASVGKSYVSDLEHGRRRPTRAIADALDHALDAGGELTALASVDPAATVQARAGALQKGLHDALAAGPMTDAGLDDWEYTVARHGRATRTRPEGNLLADLVDDFADLRLVLTHRHPAPVRRRLTLASAHMAGLMALTLLKMGDPTARDWWRTGRAAAAAAEDRAAMSWIYAHQAYQAYYLGDMDSAVELAARAQQLAGGLPCVGPALAAPLEARALAVLGRAEAAAGALERAEVALERLPEQEQIGSAFGYSENQLRFHAGNAWTHLGDTARAAENHGQALALYPADDLTDRTLIRLDQAMCIVQDGDLAGAATTATAAIEELPREHRSALIIYRAEQLADRVPRQAQTVPEVRVLRETLALPSGRGRD</sequence>
<dbReference type="Gene3D" id="1.10.260.40">
    <property type="entry name" value="lambda repressor-like DNA-binding domains"/>
    <property type="match status" value="1"/>
</dbReference>
<dbReference type="RefSeq" id="WP_311675145.1">
    <property type="nucleotide sequence ID" value="NZ_JAVREQ010000022.1"/>
</dbReference>
<dbReference type="CDD" id="cd00093">
    <property type="entry name" value="HTH_XRE"/>
    <property type="match status" value="1"/>
</dbReference>
<name>A0ABU2NZR1_9ACTN</name>
<dbReference type="InterPro" id="IPR001387">
    <property type="entry name" value="Cro/C1-type_HTH"/>
</dbReference>
<proteinExistence type="predicted"/>
<evidence type="ECO:0000313" key="3">
    <source>
        <dbReference type="Proteomes" id="UP001183414"/>
    </source>
</evidence>
<comment type="caution">
    <text evidence="2">The sequence shown here is derived from an EMBL/GenBank/DDBJ whole genome shotgun (WGS) entry which is preliminary data.</text>
</comment>
<evidence type="ECO:0000313" key="2">
    <source>
        <dbReference type="EMBL" id="MDT0381452.1"/>
    </source>
</evidence>
<dbReference type="InterPro" id="IPR010982">
    <property type="entry name" value="Lambda_DNA-bd_dom_sf"/>
</dbReference>
<reference evidence="3" key="1">
    <citation type="submission" date="2023-07" db="EMBL/GenBank/DDBJ databases">
        <title>30 novel species of actinomycetes from the DSMZ collection.</title>
        <authorList>
            <person name="Nouioui I."/>
        </authorList>
    </citation>
    <scope>NUCLEOTIDE SEQUENCE [LARGE SCALE GENOMIC DNA]</scope>
    <source>
        <strain evidence="3">DSM 42041</strain>
    </source>
</reference>
<dbReference type="EMBL" id="JAVREQ010000022">
    <property type="protein sequence ID" value="MDT0381452.1"/>
    <property type="molecule type" value="Genomic_DNA"/>
</dbReference>
<gene>
    <name evidence="2" type="ORF">RM572_22080</name>
</gene>
<dbReference type="InterPro" id="IPR011990">
    <property type="entry name" value="TPR-like_helical_dom_sf"/>
</dbReference>
<dbReference type="SMART" id="SM00530">
    <property type="entry name" value="HTH_XRE"/>
    <property type="match status" value="1"/>
</dbReference>
<accession>A0ABU2NZR1</accession>
<dbReference type="SUPFAM" id="SSF47413">
    <property type="entry name" value="lambda repressor-like DNA-binding domains"/>
    <property type="match status" value="1"/>
</dbReference>
<dbReference type="PROSITE" id="PS50943">
    <property type="entry name" value="HTH_CROC1"/>
    <property type="match status" value="1"/>
</dbReference>
<protein>
    <submittedName>
        <fullName evidence="2">Helix-turn-helix transcriptional regulator</fullName>
    </submittedName>
</protein>